<evidence type="ECO:0000256" key="9">
    <source>
        <dbReference type="ARBA" id="ARBA00023157"/>
    </source>
</evidence>
<dbReference type="GO" id="GO:0008237">
    <property type="term" value="F:metallopeptidase activity"/>
    <property type="evidence" value="ECO:0007669"/>
    <property type="project" value="UniProtKB-KW"/>
</dbReference>
<evidence type="ECO:0000256" key="7">
    <source>
        <dbReference type="ARBA" id="ARBA00022833"/>
    </source>
</evidence>
<dbReference type="PANTHER" id="PTHR47466">
    <property type="match status" value="1"/>
</dbReference>
<keyword evidence="12" id="KW-1185">Reference proteome</keyword>
<evidence type="ECO:0000313" key="12">
    <source>
        <dbReference type="Proteomes" id="UP000243081"/>
    </source>
</evidence>
<keyword evidence="4" id="KW-0479">Metal-binding</keyword>
<evidence type="ECO:0000256" key="6">
    <source>
        <dbReference type="ARBA" id="ARBA00022801"/>
    </source>
</evidence>
<accession>A0A179IKQ0</accession>
<keyword evidence="7" id="KW-0862">Zinc</keyword>
<organism evidence="11 12">
    <name type="scientific">Cordyceps confragosa</name>
    <name type="common">Lecanicillium lecanii</name>
    <dbReference type="NCBI Taxonomy" id="2714763"/>
    <lineage>
        <taxon>Eukaryota</taxon>
        <taxon>Fungi</taxon>
        <taxon>Dikarya</taxon>
        <taxon>Ascomycota</taxon>
        <taxon>Pezizomycotina</taxon>
        <taxon>Sordariomycetes</taxon>
        <taxon>Hypocreomycetidae</taxon>
        <taxon>Hypocreales</taxon>
        <taxon>Cordycipitaceae</taxon>
        <taxon>Akanthomyces</taxon>
    </lineage>
</organism>
<evidence type="ECO:0000256" key="3">
    <source>
        <dbReference type="ARBA" id="ARBA00022670"/>
    </source>
</evidence>
<sequence length="357" mass="41481">YNAHKLLASTERNRTSPYPHVNIDVYMHVILDSETDANVTTANFTYNLRGTDWTIEPNWRVGNDEMRSLLHRGGRNALNVYLPQNAGQFLKAASSSPLFAVDPDRHLLDGIVMGKWTVDRFDETLTHEVEHWHGLLHTFQDVCPGGDDFINDTLSTPKSCEEKVSTCPGGNFMDYSETRPRVFTDGQIRRMHSFWEKYRFLEKNETTPDEPAAVSRTRRTFYPEPKGDATKCRPKSDGTVEEKREEYCGTEAFCRWGLYKLVGQRYRDEEDCLRVRRDAFQKLRYITRSPRAQQLLSRKLILEVEVGTAEYCKAFDGDIKQYRFVMDAQNDQNRDKYGSREDCLNCYAKYKPWSESA</sequence>
<keyword evidence="3" id="KW-0645">Protease</keyword>
<evidence type="ECO:0000256" key="4">
    <source>
        <dbReference type="ARBA" id="ARBA00022723"/>
    </source>
</evidence>
<evidence type="ECO:0000256" key="8">
    <source>
        <dbReference type="ARBA" id="ARBA00023049"/>
    </source>
</evidence>
<comment type="similarity">
    <text evidence="2">Belongs to the peptidase M43B family.</text>
</comment>
<protein>
    <recommendedName>
        <fullName evidence="10">Peptidase M43 pregnancy-associated plasma-A domain-containing protein</fullName>
    </recommendedName>
</protein>
<name>A0A179IKQ0_CORDF</name>
<comment type="function">
    <text evidence="1">Secreted metalloproteinase that allows assimilation of proteinaceous substrates.</text>
</comment>
<dbReference type="SUPFAM" id="SSF55486">
    <property type="entry name" value="Metalloproteases ('zincins'), catalytic domain"/>
    <property type="match status" value="1"/>
</dbReference>
<dbReference type="GO" id="GO:0046872">
    <property type="term" value="F:metal ion binding"/>
    <property type="evidence" value="ECO:0007669"/>
    <property type="project" value="UniProtKB-KW"/>
</dbReference>
<keyword evidence="5" id="KW-0732">Signal</keyword>
<dbReference type="OrthoDB" id="536211at2759"/>
<evidence type="ECO:0000313" key="11">
    <source>
        <dbReference type="EMBL" id="OAR02300.1"/>
    </source>
</evidence>
<dbReference type="Gene3D" id="3.40.390.10">
    <property type="entry name" value="Collagenase (Catalytic Domain)"/>
    <property type="match status" value="1"/>
</dbReference>
<feature type="domain" description="Peptidase M43 pregnancy-associated plasma-A" evidence="10">
    <location>
        <begin position="116"/>
        <end position="194"/>
    </location>
</feature>
<feature type="non-terminal residue" evidence="11">
    <location>
        <position position="1"/>
    </location>
</feature>
<keyword evidence="6" id="KW-0378">Hydrolase</keyword>
<dbReference type="InterPro" id="IPR024079">
    <property type="entry name" value="MetalloPept_cat_dom_sf"/>
</dbReference>
<gene>
    <name evidence="11" type="ORF">LLEC1_05849</name>
</gene>
<keyword evidence="9" id="KW-1015">Disulfide bond</keyword>
<comment type="caution">
    <text evidence="11">The sequence shown here is derived from an EMBL/GenBank/DDBJ whole genome shotgun (WGS) entry which is preliminary data.</text>
</comment>
<dbReference type="GO" id="GO:0006508">
    <property type="term" value="P:proteolysis"/>
    <property type="evidence" value="ECO:0007669"/>
    <property type="project" value="UniProtKB-KW"/>
</dbReference>
<evidence type="ECO:0000256" key="2">
    <source>
        <dbReference type="ARBA" id="ARBA00008721"/>
    </source>
</evidence>
<dbReference type="Proteomes" id="UP000243081">
    <property type="component" value="Unassembled WGS sequence"/>
</dbReference>
<dbReference type="AlphaFoldDB" id="A0A179IKQ0"/>
<evidence type="ECO:0000259" key="10">
    <source>
        <dbReference type="Pfam" id="PF05572"/>
    </source>
</evidence>
<proteinExistence type="inferred from homology"/>
<evidence type="ECO:0000256" key="5">
    <source>
        <dbReference type="ARBA" id="ARBA00022729"/>
    </source>
</evidence>
<dbReference type="Pfam" id="PF05572">
    <property type="entry name" value="Peptidase_M43"/>
    <property type="match status" value="1"/>
</dbReference>
<dbReference type="InterPro" id="IPR008754">
    <property type="entry name" value="Peptidase_M43"/>
</dbReference>
<dbReference type="PANTHER" id="PTHR47466:SF1">
    <property type="entry name" value="METALLOPROTEASE MEP1 (AFU_ORTHOLOGUE AFUA_1G07730)-RELATED"/>
    <property type="match status" value="1"/>
</dbReference>
<reference evidence="11 12" key="1">
    <citation type="submission" date="2016-03" db="EMBL/GenBank/DDBJ databases">
        <title>Fine-scale spatial genetic structure of a fungal parasite of coffee scale insects.</title>
        <authorList>
            <person name="Jackson D."/>
            <person name="Zemenick K.A."/>
            <person name="Malloure B."/>
            <person name="Quandt C.A."/>
            <person name="James T.Y."/>
        </authorList>
    </citation>
    <scope>NUCLEOTIDE SEQUENCE [LARGE SCALE GENOMIC DNA]</scope>
    <source>
        <strain evidence="11 12">UM487</strain>
    </source>
</reference>
<dbReference type="EMBL" id="LUKN01000746">
    <property type="protein sequence ID" value="OAR02300.1"/>
    <property type="molecule type" value="Genomic_DNA"/>
</dbReference>
<evidence type="ECO:0000256" key="1">
    <source>
        <dbReference type="ARBA" id="ARBA00003174"/>
    </source>
</evidence>
<keyword evidence="8" id="KW-0482">Metalloprotease</keyword>